<dbReference type="EMBL" id="LGRX02003701">
    <property type="protein sequence ID" value="KAK3281787.1"/>
    <property type="molecule type" value="Genomic_DNA"/>
</dbReference>
<evidence type="ECO:0000259" key="2">
    <source>
        <dbReference type="Pfam" id="PF00169"/>
    </source>
</evidence>
<sequence>MTAKAPVQHSPAQSNAIRGLSTPRQGAAACPSHREAAAGTKSHGSPQRTSYIPQHARVPVFSGALKERAQPKTSSGCSPQLMSPAKNRWKSRYFVLTERPLEHDYSLLLYRSKSSKASKVEYTIELNSYVCIPPPLPGHKHPERLLCLQTVRLAPAFPSALTFSANLPPGHEQT</sequence>
<feature type="region of interest" description="Disordered" evidence="1">
    <location>
        <begin position="1"/>
        <end position="50"/>
    </location>
</feature>
<accession>A0AAE0GPI3</accession>
<reference evidence="3 4" key="1">
    <citation type="journal article" date="2015" name="Genome Biol. Evol.">
        <title>Comparative Genomics of a Bacterivorous Green Alga Reveals Evolutionary Causalities and Consequences of Phago-Mixotrophic Mode of Nutrition.</title>
        <authorList>
            <person name="Burns J.A."/>
            <person name="Paasch A."/>
            <person name="Narechania A."/>
            <person name="Kim E."/>
        </authorList>
    </citation>
    <scope>NUCLEOTIDE SEQUENCE [LARGE SCALE GENOMIC DNA]</scope>
    <source>
        <strain evidence="3 4">PLY_AMNH</strain>
    </source>
</reference>
<dbReference type="AlphaFoldDB" id="A0AAE0GPI3"/>
<gene>
    <name evidence="3" type="ORF">CYMTET_10443</name>
</gene>
<feature type="domain" description="PH" evidence="2">
    <location>
        <begin position="61"/>
        <end position="150"/>
    </location>
</feature>
<evidence type="ECO:0000313" key="3">
    <source>
        <dbReference type="EMBL" id="KAK3281787.1"/>
    </source>
</evidence>
<dbReference type="Pfam" id="PF00169">
    <property type="entry name" value="PH"/>
    <property type="match status" value="1"/>
</dbReference>
<dbReference type="Proteomes" id="UP001190700">
    <property type="component" value="Unassembled WGS sequence"/>
</dbReference>
<evidence type="ECO:0000313" key="4">
    <source>
        <dbReference type="Proteomes" id="UP001190700"/>
    </source>
</evidence>
<organism evidence="3 4">
    <name type="scientific">Cymbomonas tetramitiformis</name>
    <dbReference type="NCBI Taxonomy" id="36881"/>
    <lineage>
        <taxon>Eukaryota</taxon>
        <taxon>Viridiplantae</taxon>
        <taxon>Chlorophyta</taxon>
        <taxon>Pyramimonadophyceae</taxon>
        <taxon>Pyramimonadales</taxon>
        <taxon>Pyramimonadaceae</taxon>
        <taxon>Cymbomonas</taxon>
    </lineage>
</organism>
<feature type="non-terminal residue" evidence="3">
    <location>
        <position position="174"/>
    </location>
</feature>
<comment type="caution">
    <text evidence="3">The sequence shown here is derived from an EMBL/GenBank/DDBJ whole genome shotgun (WGS) entry which is preliminary data.</text>
</comment>
<name>A0AAE0GPI3_9CHLO</name>
<keyword evidence="4" id="KW-1185">Reference proteome</keyword>
<protein>
    <recommendedName>
        <fullName evidence="2">PH domain-containing protein</fullName>
    </recommendedName>
</protein>
<evidence type="ECO:0000256" key="1">
    <source>
        <dbReference type="SAM" id="MobiDB-lite"/>
    </source>
</evidence>
<dbReference type="CDD" id="cd00821">
    <property type="entry name" value="PH"/>
    <property type="match status" value="1"/>
</dbReference>
<proteinExistence type="predicted"/>
<dbReference type="InterPro" id="IPR001849">
    <property type="entry name" value="PH_domain"/>
</dbReference>
<dbReference type="SUPFAM" id="SSF50729">
    <property type="entry name" value="PH domain-like"/>
    <property type="match status" value="1"/>
</dbReference>